<dbReference type="RefSeq" id="WP_209382063.1">
    <property type="nucleotide sequence ID" value="NZ_JAGIZB010000060.1"/>
</dbReference>
<feature type="domain" description="HTH lysR-type" evidence="5">
    <location>
        <begin position="1"/>
        <end position="62"/>
    </location>
</feature>
<dbReference type="Pfam" id="PF00126">
    <property type="entry name" value="HTH_1"/>
    <property type="match status" value="1"/>
</dbReference>
<keyword evidence="7" id="KW-1185">Reference proteome</keyword>
<name>A0ABS4ALN3_9PROT</name>
<dbReference type="InterPro" id="IPR005119">
    <property type="entry name" value="LysR_subst-bd"/>
</dbReference>
<keyword evidence="3" id="KW-0238">DNA-binding</keyword>
<dbReference type="PROSITE" id="PS50931">
    <property type="entry name" value="HTH_LYSR"/>
    <property type="match status" value="1"/>
</dbReference>
<evidence type="ECO:0000256" key="1">
    <source>
        <dbReference type="ARBA" id="ARBA00009437"/>
    </source>
</evidence>
<dbReference type="Pfam" id="PF03466">
    <property type="entry name" value="LysR_substrate"/>
    <property type="match status" value="1"/>
</dbReference>
<evidence type="ECO:0000313" key="7">
    <source>
        <dbReference type="Proteomes" id="UP000681594"/>
    </source>
</evidence>
<evidence type="ECO:0000256" key="3">
    <source>
        <dbReference type="ARBA" id="ARBA00023125"/>
    </source>
</evidence>
<reference evidence="6 7" key="1">
    <citation type="submission" date="2021-03" db="EMBL/GenBank/DDBJ databases">
        <authorList>
            <person name="So Y."/>
        </authorList>
    </citation>
    <scope>NUCLEOTIDE SEQUENCE [LARGE SCALE GENOMIC DNA]</scope>
    <source>
        <strain evidence="6 7">SSH11</strain>
    </source>
</reference>
<keyword evidence="2" id="KW-0805">Transcription regulation</keyword>
<keyword evidence="4" id="KW-0804">Transcription</keyword>
<dbReference type="CDD" id="cd08422">
    <property type="entry name" value="PBP2_CrgA_like"/>
    <property type="match status" value="1"/>
</dbReference>
<dbReference type="PANTHER" id="PTHR30537">
    <property type="entry name" value="HTH-TYPE TRANSCRIPTIONAL REGULATOR"/>
    <property type="match status" value="1"/>
</dbReference>
<protein>
    <submittedName>
        <fullName evidence="6">LysR family transcriptional regulator</fullName>
    </submittedName>
</protein>
<sequence>MEPAGLLGDLAIFTRVVMARSVSAAALQLGAAKSSVSSRIAALERLVGARLLIRSRHGVQPTPAGERLAAAGRNLIADAEALLTEIRAGEDQITGTLRVTCAVGVADILLVPMLASFLRQHPALSVDVVATDLILDPRREGIDVSFRFGWLRRPEQGFVARRIGTYEGALVASPAYLATAGGEPTTPAALAQHTWIGSPAFGGMRQPLTLWDASGRRHKTVMTCRIRTTAPTQQREWVLSGLGITRLPRFFIADDLAKGALVRVLSDHRFEGPSLFAVYAREHAHSARVRALLTHIQRIGAEEKMARAAESLEATR</sequence>
<proteinExistence type="inferred from homology"/>
<evidence type="ECO:0000313" key="6">
    <source>
        <dbReference type="EMBL" id="MBP0447799.1"/>
    </source>
</evidence>
<gene>
    <name evidence="6" type="ORF">J8J14_23935</name>
</gene>
<accession>A0ABS4ALN3</accession>
<comment type="caution">
    <text evidence="6">The sequence shown here is derived from an EMBL/GenBank/DDBJ whole genome shotgun (WGS) entry which is preliminary data.</text>
</comment>
<dbReference type="Gene3D" id="3.40.190.290">
    <property type="match status" value="1"/>
</dbReference>
<organism evidence="6 7">
    <name type="scientific">Pararoseomonas baculiformis</name>
    <dbReference type="NCBI Taxonomy" id="2820812"/>
    <lineage>
        <taxon>Bacteria</taxon>
        <taxon>Pseudomonadati</taxon>
        <taxon>Pseudomonadota</taxon>
        <taxon>Alphaproteobacteria</taxon>
        <taxon>Acetobacterales</taxon>
        <taxon>Acetobacteraceae</taxon>
        <taxon>Pararoseomonas</taxon>
    </lineage>
</organism>
<dbReference type="Gene3D" id="1.10.10.10">
    <property type="entry name" value="Winged helix-like DNA-binding domain superfamily/Winged helix DNA-binding domain"/>
    <property type="match status" value="1"/>
</dbReference>
<dbReference type="InterPro" id="IPR036388">
    <property type="entry name" value="WH-like_DNA-bd_sf"/>
</dbReference>
<evidence type="ECO:0000256" key="4">
    <source>
        <dbReference type="ARBA" id="ARBA00023163"/>
    </source>
</evidence>
<evidence type="ECO:0000259" key="5">
    <source>
        <dbReference type="PROSITE" id="PS50931"/>
    </source>
</evidence>
<dbReference type="InterPro" id="IPR000847">
    <property type="entry name" value="LysR_HTH_N"/>
</dbReference>
<dbReference type="SUPFAM" id="SSF53850">
    <property type="entry name" value="Periplasmic binding protein-like II"/>
    <property type="match status" value="1"/>
</dbReference>
<dbReference type="SUPFAM" id="SSF46785">
    <property type="entry name" value="Winged helix' DNA-binding domain"/>
    <property type="match status" value="1"/>
</dbReference>
<dbReference type="InterPro" id="IPR058163">
    <property type="entry name" value="LysR-type_TF_proteobact-type"/>
</dbReference>
<dbReference type="PANTHER" id="PTHR30537:SF5">
    <property type="entry name" value="HTH-TYPE TRANSCRIPTIONAL ACTIVATOR TTDR-RELATED"/>
    <property type="match status" value="1"/>
</dbReference>
<comment type="similarity">
    <text evidence="1">Belongs to the LysR transcriptional regulatory family.</text>
</comment>
<dbReference type="InterPro" id="IPR036390">
    <property type="entry name" value="WH_DNA-bd_sf"/>
</dbReference>
<dbReference type="EMBL" id="JAGIZB010000060">
    <property type="protein sequence ID" value="MBP0447799.1"/>
    <property type="molecule type" value="Genomic_DNA"/>
</dbReference>
<evidence type="ECO:0000256" key="2">
    <source>
        <dbReference type="ARBA" id="ARBA00023015"/>
    </source>
</evidence>
<dbReference type="Proteomes" id="UP000681594">
    <property type="component" value="Unassembled WGS sequence"/>
</dbReference>